<evidence type="ECO:0000313" key="1">
    <source>
        <dbReference type="EMBL" id="SVC99580.1"/>
    </source>
</evidence>
<protein>
    <submittedName>
        <fullName evidence="1">Uncharacterized protein</fullName>
    </submittedName>
</protein>
<reference evidence="1" key="1">
    <citation type="submission" date="2018-05" db="EMBL/GenBank/DDBJ databases">
        <authorList>
            <person name="Lanie J.A."/>
            <person name="Ng W.-L."/>
            <person name="Kazmierczak K.M."/>
            <person name="Andrzejewski T.M."/>
            <person name="Davidsen T.M."/>
            <person name="Wayne K.J."/>
            <person name="Tettelin H."/>
            <person name="Glass J.I."/>
            <person name="Rusch D."/>
            <person name="Podicherti R."/>
            <person name="Tsui H.-C.T."/>
            <person name="Winkler M.E."/>
        </authorList>
    </citation>
    <scope>NUCLEOTIDE SEQUENCE</scope>
</reference>
<gene>
    <name evidence="1" type="ORF">METZ01_LOCUS352434</name>
</gene>
<organism evidence="1">
    <name type="scientific">marine metagenome</name>
    <dbReference type="NCBI Taxonomy" id="408172"/>
    <lineage>
        <taxon>unclassified sequences</taxon>
        <taxon>metagenomes</taxon>
        <taxon>ecological metagenomes</taxon>
    </lineage>
</organism>
<feature type="non-terminal residue" evidence="1">
    <location>
        <position position="1"/>
    </location>
</feature>
<sequence length="28" mass="3465">KDLIGFFIQRKKNLKKYKIWSLARIQQT</sequence>
<dbReference type="AlphaFoldDB" id="A0A382RQ56"/>
<dbReference type="EMBL" id="UINC01123239">
    <property type="protein sequence ID" value="SVC99580.1"/>
    <property type="molecule type" value="Genomic_DNA"/>
</dbReference>
<accession>A0A382RQ56</accession>
<name>A0A382RQ56_9ZZZZ</name>
<proteinExistence type="predicted"/>